<evidence type="ECO:0000256" key="1">
    <source>
        <dbReference type="ARBA" id="ARBA00004442"/>
    </source>
</evidence>
<protein>
    <submittedName>
        <fullName evidence="4">Putative ferric enterobactin uptake receptor</fullName>
    </submittedName>
</protein>
<proteinExistence type="predicted"/>
<reference evidence="4 7" key="2">
    <citation type="submission" date="2018-06" db="EMBL/GenBank/DDBJ databases">
        <authorList>
            <consortium name="Pathogen Informatics"/>
            <person name="Doyle S."/>
        </authorList>
    </citation>
    <scope>NUCLEOTIDE SEQUENCE [LARGE SCALE GENOMIC DNA]</scope>
    <source>
        <strain evidence="4 7">NCTC12714</strain>
    </source>
</reference>
<evidence type="ECO:0000313" key="5">
    <source>
        <dbReference type="EMBL" id="TLE00211.1"/>
    </source>
</evidence>
<dbReference type="InterPro" id="IPR036942">
    <property type="entry name" value="Beta-barrel_TonB_sf"/>
</dbReference>
<gene>
    <name evidence="5" type="ORF">LS73_005240</name>
    <name evidence="4" type="ORF">NCTC12714_00481</name>
</gene>
<dbReference type="Gene3D" id="2.40.170.20">
    <property type="entry name" value="TonB-dependent receptor, beta-barrel domain"/>
    <property type="match status" value="1"/>
</dbReference>
<keyword evidence="2" id="KW-0472">Membrane</keyword>
<dbReference type="Proteomes" id="UP000255139">
    <property type="component" value="Unassembled WGS sequence"/>
</dbReference>
<dbReference type="RefSeq" id="WP_138069995.1">
    <property type="nucleotide sequence ID" value="NZ_FZML01000004.1"/>
</dbReference>
<name>A0A377PST1_9HELI</name>
<keyword evidence="3" id="KW-0998">Cell outer membrane</keyword>
<keyword evidence="4" id="KW-0675">Receptor</keyword>
<evidence type="ECO:0000313" key="7">
    <source>
        <dbReference type="Proteomes" id="UP000255139"/>
    </source>
</evidence>
<dbReference type="Proteomes" id="UP000029922">
    <property type="component" value="Unassembled WGS sequence"/>
</dbReference>
<evidence type="ECO:0000313" key="6">
    <source>
        <dbReference type="Proteomes" id="UP000029922"/>
    </source>
</evidence>
<comment type="subcellular location">
    <subcellularLocation>
        <location evidence="1">Cell outer membrane</location>
    </subcellularLocation>
</comment>
<evidence type="ECO:0000256" key="3">
    <source>
        <dbReference type="ARBA" id="ARBA00023237"/>
    </source>
</evidence>
<keyword evidence="7" id="KW-1185">Reference proteome</keyword>
<dbReference type="SUPFAM" id="SSF56935">
    <property type="entry name" value="Porins"/>
    <property type="match status" value="1"/>
</dbReference>
<dbReference type="EMBL" id="JRPD02000009">
    <property type="protein sequence ID" value="TLE00211.1"/>
    <property type="molecule type" value="Genomic_DNA"/>
</dbReference>
<sequence>MVRHLWYMVLMLWGGGVVNIITKKNPQNLTGSVMLEANIQEQRENWGDSYGTNTYVAVPIIKDKLSFNVRGGYKYHFANEFKTPTVTNNAGNPFFGHAPGRWYSWNAGARIDWIINPENTIFFDGEYYHITNTTLNTSAQSVSATNDFNKANTSVNHEGAYSWGKTNSYVQFSDTQRIPHITTGFGNVSGLLNYNSMRRNQAIALSSMFNQDYDFSSWG</sequence>
<dbReference type="AlphaFoldDB" id="A0A377PST1"/>
<reference evidence="5 6" key="1">
    <citation type="journal article" date="2014" name="Genome Announc.">
        <title>Draft genome sequences of eight enterohepatic helicobacter species isolated from both laboratory and wild rodents.</title>
        <authorList>
            <person name="Sheh A."/>
            <person name="Shen Z."/>
            <person name="Fox J.G."/>
        </authorList>
    </citation>
    <scope>NUCLEOTIDE SEQUENCE [LARGE SCALE GENOMIC DNA]</scope>
    <source>
        <strain evidence="5 6">ST1</strain>
    </source>
</reference>
<dbReference type="EMBL" id="UGJE01000002">
    <property type="protein sequence ID" value="STQ85695.1"/>
    <property type="molecule type" value="Genomic_DNA"/>
</dbReference>
<evidence type="ECO:0000313" key="4">
    <source>
        <dbReference type="EMBL" id="STQ85695.1"/>
    </source>
</evidence>
<organism evidence="4 7">
    <name type="scientific">Helicobacter muridarum</name>
    <dbReference type="NCBI Taxonomy" id="216"/>
    <lineage>
        <taxon>Bacteria</taxon>
        <taxon>Pseudomonadati</taxon>
        <taxon>Campylobacterota</taxon>
        <taxon>Epsilonproteobacteria</taxon>
        <taxon>Campylobacterales</taxon>
        <taxon>Helicobacteraceae</taxon>
        <taxon>Helicobacter</taxon>
    </lineage>
</organism>
<accession>A0A377PST1</accession>
<evidence type="ECO:0000256" key="2">
    <source>
        <dbReference type="ARBA" id="ARBA00023136"/>
    </source>
</evidence>
<dbReference type="OrthoDB" id="5389752at2"/>
<dbReference type="GO" id="GO:0009279">
    <property type="term" value="C:cell outer membrane"/>
    <property type="evidence" value="ECO:0007669"/>
    <property type="project" value="UniProtKB-SubCell"/>
</dbReference>